<comment type="caution">
    <text evidence="2">The sequence shown here is derived from an EMBL/GenBank/DDBJ whole genome shotgun (WGS) entry which is preliminary data.</text>
</comment>
<name>A0A4R5DT68_9BACT</name>
<feature type="signal peptide" evidence="1">
    <location>
        <begin position="1"/>
        <end position="22"/>
    </location>
</feature>
<proteinExistence type="predicted"/>
<keyword evidence="3" id="KW-1185">Reference proteome</keyword>
<dbReference type="OrthoDB" id="956625at2"/>
<dbReference type="Proteomes" id="UP000294850">
    <property type="component" value="Unassembled WGS sequence"/>
</dbReference>
<reference evidence="2 3" key="1">
    <citation type="submission" date="2019-03" db="EMBL/GenBank/DDBJ databases">
        <title>Dyadobacter AR-3-6 sp. nov., isolated from arctic soil.</title>
        <authorList>
            <person name="Chaudhary D.K."/>
        </authorList>
    </citation>
    <scope>NUCLEOTIDE SEQUENCE [LARGE SCALE GENOMIC DNA]</scope>
    <source>
        <strain evidence="2 3">AR-3-6</strain>
    </source>
</reference>
<feature type="chain" id="PRO_5020904925" evidence="1">
    <location>
        <begin position="23"/>
        <end position="136"/>
    </location>
</feature>
<keyword evidence="1" id="KW-0732">Signal</keyword>
<evidence type="ECO:0000313" key="3">
    <source>
        <dbReference type="Proteomes" id="UP000294850"/>
    </source>
</evidence>
<evidence type="ECO:0000313" key="2">
    <source>
        <dbReference type="EMBL" id="TDE17589.1"/>
    </source>
</evidence>
<dbReference type="EMBL" id="SMFL01000002">
    <property type="protein sequence ID" value="TDE17589.1"/>
    <property type="molecule type" value="Genomic_DNA"/>
</dbReference>
<evidence type="ECO:0000256" key="1">
    <source>
        <dbReference type="SAM" id="SignalP"/>
    </source>
</evidence>
<dbReference type="AlphaFoldDB" id="A0A4R5DT68"/>
<accession>A0A4R5DT68</accession>
<sequence>MLKKSIFSAIILAVFGTVAVNAQSVDAGISTHNYKHPNKAAKAAAKKGPGVTVATTNTVQNNYKMQNRGSINTMPKYAERPASLIVIKSYEKEGVDINPLVSPRNYKTPNKSAAKSNLEVADYFNLKDSTNLPTID</sequence>
<gene>
    <name evidence="2" type="ORF">E0F88_06775</name>
</gene>
<protein>
    <submittedName>
        <fullName evidence="2">Uncharacterized protein</fullName>
    </submittedName>
</protein>
<dbReference type="RefSeq" id="WP_131957455.1">
    <property type="nucleotide sequence ID" value="NZ_SMFL01000002.1"/>
</dbReference>
<organism evidence="2 3">
    <name type="scientific">Dyadobacter psychrotolerans</name>
    <dbReference type="NCBI Taxonomy" id="2541721"/>
    <lineage>
        <taxon>Bacteria</taxon>
        <taxon>Pseudomonadati</taxon>
        <taxon>Bacteroidota</taxon>
        <taxon>Cytophagia</taxon>
        <taxon>Cytophagales</taxon>
        <taxon>Spirosomataceae</taxon>
        <taxon>Dyadobacter</taxon>
    </lineage>
</organism>